<name>A0A839INE3_9GAMM</name>
<evidence type="ECO:0000313" key="1">
    <source>
        <dbReference type="EMBL" id="MBB1486214.1"/>
    </source>
</evidence>
<accession>A0A839INE3</accession>
<proteinExistence type="predicted"/>
<organism evidence="1 2">
    <name type="scientific">Oceanospirillum sediminis</name>
    <dbReference type="NCBI Taxonomy" id="2760088"/>
    <lineage>
        <taxon>Bacteria</taxon>
        <taxon>Pseudomonadati</taxon>
        <taxon>Pseudomonadota</taxon>
        <taxon>Gammaproteobacteria</taxon>
        <taxon>Oceanospirillales</taxon>
        <taxon>Oceanospirillaceae</taxon>
        <taxon>Oceanospirillum</taxon>
    </lineage>
</organism>
<reference evidence="1 2" key="1">
    <citation type="submission" date="2020-08" db="EMBL/GenBank/DDBJ databases">
        <title>Oceanospirillum sp. nov. isolated from marine sediment.</title>
        <authorList>
            <person name="Ji X."/>
        </authorList>
    </citation>
    <scope>NUCLEOTIDE SEQUENCE [LARGE SCALE GENOMIC DNA]</scope>
    <source>
        <strain evidence="1 2">D5</strain>
    </source>
</reference>
<gene>
    <name evidence="1" type="ORF">H4O21_06295</name>
</gene>
<dbReference type="RefSeq" id="WP_182807991.1">
    <property type="nucleotide sequence ID" value="NZ_JACJFM010000005.1"/>
</dbReference>
<keyword evidence="2" id="KW-1185">Reference proteome</keyword>
<sequence length="58" mass="6750">MSETQFEILQGWKTDDILDGVRLLLTVTEVSNLSELLYLNQMAETYRRLFPVCVTCHD</sequence>
<comment type="caution">
    <text evidence="1">The sequence shown here is derived from an EMBL/GenBank/DDBJ whole genome shotgun (WGS) entry which is preliminary data.</text>
</comment>
<evidence type="ECO:0000313" key="2">
    <source>
        <dbReference type="Proteomes" id="UP000565262"/>
    </source>
</evidence>
<dbReference type="AlphaFoldDB" id="A0A839INE3"/>
<dbReference type="Proteomes" id="UP000565262">
    <property type="component" value="Unassembled WGS sequence"/>
</dbReference>
<dbReference type="EMBL" id="JACJFM010000005">
    <property type="protein sequence ID" value="MBB1486214.1"/>
    <property type="molecule type" value="Genomic_DNA"/>
</dbReference>
<protein>
    <submittedName>
        <fullName evidence="1">Uncharacterized protein</fullName>
    </submittedName>
</protein>